<comment type="caution">
    <text evidence="1">The sequence shown here is derived from an EMBL/GenBank/DDBJ whole genome shotgun (WGS) entry which is preliminary data.</text>
</comment>
<sequence>MPKLLSLIAQFNVNPRLGDKVKVRHDEIRVLHALLTRGLKFSFRHMVMMNVCESRESLDRKMIPHYRLITALMRMQGALHQNIFYMVKHHKLIVLGNLSYQEWSYNKTDRRFISKDKNMKQRIEGLLDNVQPLEGEDEGDEGNDGEEEEVESEDDAKEGDGGARERVFEDDLLEAIVRLLDLRSTRGG</sequence>
<accession>A0ACB9J8W1</accession>
<reference evidence="1 2" key="2">
    <citation type="journal article" date="2022" name="Mol. Ecol. Resour.">
        <title>The genomes of chicory, endive, great burdock and yacon provide insights into Asteraceae paleo-polyploidization history and plant inulin production.</title>
        <authorList>
            <person name="Fan W."/>
            <person name="Wang S."/>
            <person name="Wang H."/>
            <person name="Wang A."/>
            <person name="Jiang F."/>
            <person name="Liu H."/>
            <person name="Zhao H."/>
            <person name="Xu D."/>
            <person name="Zhang Y."/>
        </authorList>
    </citation>
    <scope>NUCLEOTIDE SEQUENCE [LARGE SCALE GENOMIC DNA]</scope>
    <source>
        <strain evidence="2">cv. Yunnan</strain>
        <tissue evidence="1">Leaves</tissue>
    </source>
</reference>
<evidence type="ECO:0000313" key="1">
    <source>
        <dbReference type="EMBL" id="KAI3816175.1"/>
    </source>
</evidence>
<proteinExistence type="predicted"/>
<evidence type="ECO:0000313" key="2">
    <source>
        <dbReference type="Proteomes" id="UP001056120"/>
    </source>
</evidence>
<keyword evidence="2" id="KW-1185">Reference proteome</keyword>
<protein>
    <submittedName>
        <fullName evidence="1">Uncharacterized protein</fullName>
    </submittedName>
</protein>
<reference evidence="2" key="1">
    <citation type="journal article" date="2022" name="Mol. Ecol. Resour.">
        <title>The genomes of chicory, endive, great burdock and yacon provide insights into Asteraceae palaeo-polyploidization history and plant inulin production.</title>
        <authorList>
            <person name="Fan W."/>
            <person name="Wang S."/>
            <person name="Wang H."/>
            <person name="Wang A."/>
            <person name="Jiang F."/>
            <person name="Liu H."/>
            <person name="Zhao H."/>
            <person name="Xu D."/>
            <person name="Zhang Y."/>
        </authorList>
    </citation>
    <scope>NUCLEOTIDE SEQUENCE [LARGE SCALE GENOMIC DNA]</scope>
    <source>
        <strain evidence="2">cv. Yunnan</strain>
    </source>
</reference>
<gene>
    <name evidence="1" type="ORF">L1987_15866</name>
</gene>
<name>A0ACB9J8W1_9ASTR</name>
<dbReference type="Proteomes" id="UP001056120">
    <property type="component" value="Linkage Group LG05"/>
</dbReference>
<dbReference type="EMBL" id="CM042022">
    <property type="protein sequence ID" value="KAI3816175.1"/>
    <property type="molecule type" value="Genomic_DNA"/>
</dbReference>
<organism evidence="1 2">
    <name type="scientific">Smallanthus sonchifolius</name>
    <dbReference type="NCBI Taxonomy" id="185202"/>
    <lineage>
        <taxon>Eukaryota</taxon>
        <taxon>Viridiplantae</taxon>
        <taxon>Streptophyta</taxon>
        <taxon>Embryophyta</taxon>
        <taxon>Tracheophyta</taxon>
        <taxon>Spermatophyta</taxon>
        <taxon>Magnoliopsida</taxon>
        <taxon>eudicotyledons</taxon>
        <taxon>Gunneridae</taxon>
        <taxon>Pentapetalae</taxon>
        <taxon>asterids</taxon>
        <taxon>campanulids</taxon>
        <taxon>Asterales</taxon>
        <taxon>Asteraceae</taxon>
        <taxon>Asteroideae</taxon>
        <taxon>Heliantheae alliance</taxon>
        <taxon>Millerieae</taxon>
        <taxon>Smallanthus</taxon>
    </lineage>
</organism>